<dbReference type="Pfam" id="PF00072">
    <property type="entry name" value="Response_reg"/>
    <property type="match status" value="1"/>
</dbReference>
<keyword evidence="8" id="KW-0732">Signal</keyword>
<dbReference type="InterPro" id="IPR009057">
    <property type="entry name" value="Homeodomain-like_sf"/>
</dbReference>
<dbReference type="SMART" id="SM00342">
    <property type="entry name" value="HTH_ARAC"/>
    <property type="match status" value="1"/>
</dbReference>
<dbReference type="Gene3D" id="2.60.40.10">
    <property type="entry name" value="Immunoglobulins"/>
    <property type="match status" value="1"/>
</dbReference>
<protein>
    <recommendedName>
        <fullName evidence="2">histidine kinase</fullName>
        <ecNumber evidence="2">2.7.13.3</ecNumber>
    </recommendedName>
</protein>
<gene>
    <name evidence="12" type="ORF">F7231_22425</name>
</gene>
<dbReference type="PROSITE" id="PS50109">
    <property type="entry name" value="HIS_KIN"/>
    <property type="match status" value="1"/>
</dbReference>
<keyword evidence="4" id="KW-0805">Transcription regulation</keyword>
<dbReference type="SMART" id="SM00448">
    <property type="entry name" value="REC"/>
    <property type="match status" value="1"/>
</dbReference>
<proteinExistence type="predicted"/>
<keyword evidence="13" id="KW-1185">Reference proteome</keyword>
<dbReference type="SMART" id="SM00387">
    <property type="entry name" value="HATPase_c"/>
    <property type="match status" value="1"/>
</dbReference>
<dbReference type="PROSITE" id="PS00041">
    <property type="entry name" value="HTH_ARAC_FAMILY_1"/>
    <property type="match status" value="1"/>
</dbReference>
<dbReference type="SUPFAM" id="SSF63829">
    <property type="entry name" value="Calcium-dependent phosphotriesterase"/>
    <property type="match status" value="2"/>
</dbReference>
<dbReference type="Pfam" id="PF12833">
    <property type="entry name" value="HTH_18"/>
    <property type="match status" value="1"/>
</dbReference>
<dbReference type="InterPro" id="IPR013783">
    <property type="entry name" value="Ig-like_fold"/>
</dbReference>
<evidence type="ECO:0000256" key="3">
    <source>
        <dbReference type="ARBA" id="ARBA00022553"/>
    </source>
</evidence>
<dbReference type="Pfam" id="PF02518">
    <property type="entry name" value="HATPase_c"/>
    <property type="match status" value="1"/>
</dbReference>
<evidence type="ECO:0000256" key="2">
    <source>
        <dbReference type="ARBA" id="ARBA00012438"/>
    </source>
</evidence>
<keyword evidence="6" id="KW-0804">Transcription</keyword>
<evidence type="ECO:0000313" key="13">
    <source>
        <dbReference type="Proteomes" id="UP000606008"/>
    </source>
</evidence>
<dbReference type="Pfam" id="PF07494">
    <property type="entry name" value="Reg_prop"/>
    <property type="match status" value="1"/>
</dbReference>
<dbReference type="Gene3D" id="3.40.50.2300">
    <property type="match status" value="1"/>
</dbReference>
<dbReference type="InterPro" id="IPR036890">
    <property type="entry name" value="HATPase_C_sf"/>
</dbReference>
<dbReference type="InterPro" id="IPR015943">
    <property type="entry name" value="WD40/YVTN_repeat-like_dom_sf"/>
</dbReference>
<dbReference type="InterPro" id="IPR003594">
    <property type="entry name" value="HATPase_dom"/>
</dbReference>
<evidence type="ECO:0000259" key="9">
    <source>
        <dbReference type="PROSITE" id="PS01124"/>
    </source>
</evidence>
<accession>A0ABX0QP63</accession>
<dbReference type="SUPFAM" id="SSF46689">
    <property type="entry name" value="Homeodomain-like"/>
    <property type="match status" value="1"/>
</dbReference>
<dbReference type="Gene3D" id="1.10.10.60">
    <property type="entry name" value="Homeodomain-like"/>
    <property type="match status" value="1"/>
</dbReference>
<evidence type="ECO:0000313" key="12">
    <source>
        <dbReference type="EMBL" id="NID12945.1"/>
    </source>
</evidence>
<dbReference type="InterPro" id="IPR003661">
    <property type="entry name" value="HisK_dim/P_dom"/>
</dbReference>
<evidence type="ECO:0000256" key="1">
    <source>
        <dbReference type="ARBA" id="ARBA00000085"/>
    </source>
</evidence>
<comment type="catalytic activity">
    <reaction evidence="1">
        <text>ATP + protein L-histidine = ADP + protein N-phospho-L-histidine.</text>
        <dbReference type="EC" id="2.7.13.3"/>
    </reaction>
</comment>
<keyword evidence="3 7" id="KW-0597">Phosphoprotein</keyword>
<feature type="domain" description="Response regulatory" evidence="11">
    <location>
        <begin position="1118"/>
        <end position="1233"/>
    </location>
</feature>
<dbReference type="SUPFAM" id="SSF55874">
    <property type="entry name" value="ATPase domain of HSP90 chaperone/DNA topoisomerase II/histidine kinase"/>
    <property type="match status" value="1"/>
</dbReference>
<sequence>MRFLYLLILMPFTLVAQPKGWQELTISDGLSQGMIFGLKQDRKGFIWIATKDGLNRYDGYNFTVFSHDPYNPFSLSDNSCSSLLIDSHNRVWVGTIDNGLNLFDERTQRFYHIAISDRSAPDAGNYEIWLLTEDPEGNIWVGTDKNKVFKVSLPKSLDTQFPEQPNFTEQTRQIHISFPETRLKDKSLPSYISFHPNGQAFLGTTNGIYAFNWKRPTTATKVSLAEREDVHSMYEDPQNEYRFVTNSDQIIGWYKGNRKTIRLPTENNFNVQLKPIDKKTVAIATPDLLWLLSPAELYALDSLTARNAFVSLPPNVYSITNLLKDKTDNIWVGTSGYGLRKFNPSIKQFHHYLPNVSLSSLYSDRRGRTYARFQFAYGLFDPATNQLRPFLDDKLPPADKRQRHMIQSRTGDFWVSNVDFETHNQFLIHFSEDWRLLKKYPLPATTSFGFYGNQSYEDGEGNLWLGATNGQLVRFDPKKEAFRVFSYQSLLPRSGAEIETYAMHRDRLGTLWIGTQKGLVKVKNLQTAPTFSIYKNSATDRTSLSNDFVLSVTDDPHYPDRYLWVATKGGGLERLDKQAGTFTHFTEAQGLPNKVVYGILTDEYKNLWLSTNRGLAQFNPKTLVFRQYTRADGLQDDEFNTSSFCRSTSGELLFGGVNGLTSFRASDVATRLAKLPTVAIIGLKVNNRVVTPGDPSDMLAQSIEYTNALKLAYNQNLLTLEFAALDFTNPAKNRYRYQMEGIDQDWVEAGTNRFANYAQLPDGQYTFRVMGSADGQTWSAPAELQIRIYPPVYRSWWAYLLYAGLLAFVGWQVYRFKTQRWMLQQRLLFEQQEAVRLAELDTLKTQFFTTISHEFRTPLTLILGPLTDLKRRLVSEPVVTLSEPIVALMERNGSRLLSLINQLLDLSKLEAGQLAAEPERGNMAVFFQTLANSFTVLAESRQIHFSFTQTTTERWADFDRDKVEKIVTNLLANAFKFTPAGGHVRMSVQYAEPATLGTIRLCVEDTGIGIAAENLAHIFERFYQVDGRANRLHEGTGIGLALVNELVRVLGGRIEVASTTGVGTTFTLQLPVTMVDPLGDEGVADLPENVPAVTLGTLLPDAGAAEPATSPLAAAEQVLLVIDDNADIRAYIRQIFEADYQVVEAEDGREGLDKALALLPSLVICDLMMPRFDGFAFCRMLKSEEATSHIPVVMLTAKTTVESRIEGYEQGADDYLTKPFNQAEIQARVRNLIQQRQRLYAWFSTHLKSPARTELVTPTPLTAEQRFIDRLTAIVQAHLDDTNFSVEALAEAANLSRMQLHRKIKALTNSNATNFIRDIRLATAARLLRTGDQSVTQVAYAVGFDNLSYFAKVFQEQYGVLPSQYSKTEAPV</sequence>
<evidence type="ECO:0000256" key="6">
    <source>
        <dbReference type="ARBA" id="ARBA00023163"/>
    </source>
</evidence>
<dbReference type="CDD" id="cd17574">
    <property type="entry name" value="REC_OmpR"/>
    <property type="match status" value="1"/>
</dbReference>
<evidence type="ECO:0000259" key="11">
    <source>
        <dbReference type="PROSITE" id="PS50110"/>
    </source>
</evidence>
<organism evidence="12 13">
    <name type="scientific">Fibrivirga algicola</name>
    <dbReference type="NCBI Taxonomy" id="2950420"/>
    <lineage>
        <taxon>Bacteria</taxon>
        <taxon>Pseudomonadati</taxon>
        <taxon>Bacteroidota</taxon>
        <taxon>Cytophagia</taxon>
        <taxon>Cytophagales</taxon>
        <taxon>Spirosomataceae</taxon>
        <taxon>Fibrivirga</taxon>
    </lineage>
</organism>
<feature type="domain" description="HTH araC/xylS-type" evidence="9">
    <location>
        <begin position="1269"/>
        <end position="1368"/>
    </location>
</feature>
<dbReference type="PRINTS" id="PR00344">
    <property type="entry name" value="BCTRLSENSOR"/>
</dbReference>
<feature type="modified residue" description="4-aspartylphosphate" evidence="7">
    <location>
        <position position="1166"/>
    </location>
</feature>
<dbReference type="InterPro" id="IPR018062">
    <property type="entry name" value="HTH_AraC-typ_CS"/>
</dbReference>
<dbReference type="Pfam" id="PF00512">
    <property type="entry name" value="HisKA"/>
    <property type="match status" value="1"/>
</dbReference>
<dbReference type="PROSITE" id="PS50110">
    <property type="entry name" value="RESPONSE_REGULATORY"/>
    <property type="match status" value="1"/>
</dbReference>
<comment type="caution">
    <text evidence="12">The sequence shown here is derived from an EMBL/GenBank/DDBJ whole genome shotgun (WGS) entry which is preliminary data.</text>
</comment>
<dbReference type="PANTHER" id="PTHR43547:SF2">
    <property type="entry name" value="HYBRID SIGNAL TRANSDUCTION HISTIDINE KINASE C"/>
    <property type="match status" value="1"/>
</dbReference>
<feature type="chain" id="PRO_5046757106" description="histidine kinase" evidence="8">
    <location>
        <begin position="17"/>
        <end position="1372"/>
    </location>
</feature>
<dbReference type="SUPFAM" id="SSF52172">
    <property type="entry name" value="CheY-like"/>
    <property type="match status" value="1"/>
</dbReference>
<dbReference type="CDD" id="cd16922">
    <property type="entry name" value="HATPase_EvgS-ArcB-TorS-like"/>
    <property type="match status" value="1"/>
</dbReference>
<name>A0ABX0QP63_9BACT</name>
<dbReference type="Gene3D" id="1.10.287.130">
    <property type="match status" value="1"/>
</dbReference>
<dbReference type="InterPro" id="IPR036097">
    <property type="entry name" value="HisK_dim/P_sf"/>
</dbReference>
<dbReference type="PROSITE" id="PS01124">
    <property type="entry name" value="HTH_ARAC_FAMILY_2"/>
    <property type="match status" value="1"/>
</dbReference>
<dbReference type="Proteomes" id="UP000606008">
    <property type="component" value="Unassembled WGS sequence"/>
</dbReference>
<feature type="signal peptide" evidence="8">
    <location>
        <begin position="1"/>
        <end position="16"/>
    </location>
</feature>
<dbReference type="SMART" id="SM00388">
    <property type="entry name" value="HisKA"/>
    <property type="match status" value="1"/>
</dbReference>
<dbReference type="InterPro" id="IPR011006">
    <property type="entry name" value="CheY-like_superfamily"/>
</dbReference>
<dbReference type="EMBL" id="WAEL01000009">
    <property type="protein sequence ID" value="NID12945.1"/>
    <property type="molecule type" value="Genomic_DNA"/>
</dbReference>
<evidence type="ECO:0000256" key="5">
    <source>
        <dbReference type="ARBA" id="ARBA00023125"/>
    </source>
</evidence>
<dbReference type="InterPro" id="IPR005467">
    <property type="entry name" value="His_kinase_dom"/>
</dbReference>
<evidence type="ECO:0000256" key="4">
    <source>
        <dbReference type="ARBA" id="ARBA00023015"/>
    </source>
</evidence>
<reference evidence="12" key="1">
    <citation type="submission" date="2024-05" db="EMBL/GenBank/DDBJ databases">
        <authorList>
            <person name="Jung D.-H."/>
        </authorList>
    </citation>
    <scope>NUCLEOTIDE SEQUENCE</scope>
    <source>
        <strain evidence="12">JA-25</strain>
    </source>
</reference>
<evidence type="ECO:0000256" key="8">
    <source>
        <dbReference type="SAM" id="SignalP"/>
    </source>
</evidence>
<dbReference type="Gene3D" id="3.30.565.10">
    <property type="entry name" value="Histidine kinase-like ATPase, C-terminal domain"/>
    <property type="match status" value="1"/>
</dbReference>
<evidence type="ECO:0000256" key="7">
    <source>
        <dbReference type="PROSITE-ProRule" id="PRU00169"/>
    </source>
</evidence>
<dbReference type="SUPFAM" id="SSF47384">
    <property type="entry name" value="Homodimeric domain of signal transducing histidine kinase"/>
    <property type="match status" value="1"/>
</dbReference>
<evidence type="ECO:0000259" key="10">
    <source>
        <dbReference type="PROSITE" id="PS50109"/>
    </source>
</evidence>
<feature type="domain" description="Histidine kinase" evidence="10">
    <location>
        <begin position="850"/>
        <end position="1074"/>
    </location>
</feature>
<dbReference type="InterPro" id="IPR011110">
    <property type="entry name" value="Reg_prop"/>
</dbReference>
<keyword evidence="5" id="KW-0238">DNA-binding</keyword>
<dbReference type="InterPro" id="IPR011123">
    <property type="entry name" value="Y_Y_Y"/>
</dbReference>
<dbReference type="InterPro" id="IPR018060">
    <property type="entry name" value="HTH_AraC"/>
</dbReference>
<dbReference type="InterPro" id="IPR001789">
    <property type="entry name" value="Sig_transdc_resp-reg_receiver"/>
</dbReference>
<dbReference type="InterPro" id="IPR004358">
    <property type="entry name" value="Sig_transdc_His_kin-like_C"/>
</dbReference>
<dbReference type="PANTHER" id="PTHR43547">
    <property type="entry name" value="TWO-COMPONENT HISTIDINE KINASE"/>
    <property type="match status" value="1"/>
</dbReference>
<dbReference type="Pfam" id="PF07495">
    <property type="entry name" value="Y_Y_Y"/>
    <property type="match status" value="1"/>
</dbReference>
<dbReference type="CDD" id="cd00082">
    <property type="entry name" value="HisKA"/>
    <property type="match status" value="1"/>
</dbReference>
<dbReference type="EC" id="2.7.13.3" evidence="2"/>
<dbReference type="Gene3D" id="2.130.10.10">
    <property type="entry name" value="YVTN repeat-like/Quinoprotein amine dehydrogenase"/>
    <property type="match status" value="4"/>
</dbReference>